<proteinExistence type="predicted"/>
<name>A0A0Z8G0T2_STRSU</name>
<dbReference type="Gene3D" id="1.10.720.30">
    <property type="entry name" value="SAP domain"/>
    <property type="match status" value="1"/>
</dbReference>
<reference evidence="2 3" key="1">
    <citation type="submission" date="2016-02" db="EMBL/GenBank/DDBJ databases">
        <authorList>
            <consortium name="Pathogen Informatics"/>
        </authorList>
    </citation>
    <scope>NUCLEOTIDE SEQUENCE [LARGE SCALE GENOMIC DNA]</scope>
    <source>
        <strain evidence="2 3">LSS52</strain>
    </source>
</reference>
<dbReference type="Pfam" id="PF12949">
    <property type="entry name" value="HeH"/>
    <property type="match status" value="1"/>
</dbReference>
<accession>A0A0Z8G0T2</accession>
<gene>
    <name evidence="2" type="ORF">ERS132414_01230</name>
</gene>
<evidence type="ECO:0000259" key="1">
    <source>
        <dbReference type="Pfam" id="PF12949"/>
    </source>
</evidence>
<sequence>MELIKVEVTEEFFDKVAQLDRAVGDVFEVDAERLEVLLGKNSEKRAFVKVLVLEESESETDYSKLKTDEIKELLTEKGIEFDKAAKKSDLIALLTVAE</sequence>
<evidence type="ECO:0000313" key="3">
    <source>
        <dbReference type="Proteomes" id="UP000072794"/>
    </source>
</evidence>
<dbReference type="SUPFAM" id="SSF68912">
    <property type="entry name" value="Rho N-terminal domain-like"/>
    <property type="match status" value="1"/>
</dbReference>
<dbReference type="RefSeq" id="WP_044775839.1">
    <property type="nucleotide sequence ID" value="NZ_CEDY01000004.1"/>
</dbReference>
<dbReference type="InterPro" id="IPR036361">
    <property type="entry name" value="SAP_dom_sf"/>
</dbReference>
<dbReference type="InterPro" id="IPR036269">
    <property type="entry name" value="Rho_N_sf"/>
</dbReference>
<organism evidence="2 3">
    <name type="scientific">Streptococcus suis</name>
    <dbReference type="NCBI Taxonomy" id="1307"/>
    <lineage>
        <taxon>Bacteria</taxon>
        <taxon>Bacillati</taxon>
        <taxon>Bacillota</taxon>
        <taxon>Bacilli</taxon>
        <taxon>Lactobacillales</taxon>
        <taxon>Streptococcaceae</taxon>
        <taxon>Streptococcus</taxon>
    </lineage>
</organism>
<feature type="domain" description="HeH/LEM" evidence="1">
    <location>
        <begin position="63"/>
        <end position="94"/>
    </location>
</feature>
<dbReference type="EMBL" id="FIHA01000022">
    <property type="protein sequence ID" value="CYU90004.1"/>
    <property type="molecule type" value="Genomic_DNA"/>
</dbReference>
<protein>
    <submittedName>
        <fullName evidence="2">HeH/LEM domain</fullName>
    </submittedName>
</protein>
<evidence type="ECO:0000313" key="2">
    <source>
        <dbReference type="EMBL" id="CYU90004.1"/>
    </source>
</evidence>
<dbReference type="InterPro" id="IPR025856">
    <property type="entry name" value="HeH/LEM_domain"/>
</dbReference>
<dbReference type="Proteomes" id="UP000072794">
    <property type="component" value="Unassembled WGS sequence"/>
</dbReference>
<dbReference type="AlphaFoldDB" id="A0A0Z8G0T2"/>